<dbReference type="PRINTS" id="PR00344">
    <property type="entry name" value="BCTRLSENSOR"/>
</dbReference>
<dbReference type="PANTHER" id="PTHR42878">
    <property type="entry name" value="TWO-COMPONENT HISTIDINE KINASE"/>
    <property type="match status" value="1"/>
</dbReference>
<keyword evidence="13" id="KW-0175">Coiled coil</keyword>
<dbReference type="Pfam" id="PF00512">
    <property type="entry name" value="HisKA"/>
    <property type="match status" value="1"/>
</dbReference>
<evidence type="ECO:0000256" key="9">
    <source>
        <dbReference type="ARBA" id="ARBA00022840"/>
    </source>
</evidence>
<dbReference type="Gene3D" id="3.30.565.10">
    <property type="entry name" value="Histidine kinase-like ATPase, C-terminal domain"/>
    <property type="match status" value="1"/>
</dbReference>
<dbReference type="GO" id="GO:0016020">
    <property type="term" value="C:membrane"/>
    <property type="evidence" value="ECO:0007669"/>
    <property type="project" value="UniProtKB-SubCell"/>
</dbReference>
<dbReference type="PROSITE" id="PS50885">
    <property type="entry name" value="HAMP"/>
    <property type="match status" value="1"/>
</dbReference>
<comment type="catalytic activity">
    <reaction evidence="1">
        <text>ATP + protein L-histidine = ADP + protein N-phospho-L-histidine.</text>
        <dbReference type="EC" id="2.7.13.3"/>
    </reaction>
</comment>
<dbReference type="SUPFAM" id="SSF47384">
    <property type="entry name" value="Homodimeric domain of signal transducing histidine kinase"/>
    <property type="match status" value="1"/>
</dbReference>
<name>A0A381VWY9_9ZZZZ</name>
<dbReference type="Gene3D" id="1.10.287.130">
    <property type="match status" value="1"/>
</dbReference>
<dbReference type="InterPro" id="IPR004358">
    <property type="entry name" value="Sig_transdc_His_kin-like_C"/>
</dbReference>
<dbReference type="AlphaFoldDB" id="A0A381VWY9"/>
<keyword evidence="6 14" id="KW-0812">Transmembrane</keyword>
<evidence type="ECO:0000256" key="5">
    <source>
        <dbReference type="ARBA" id="ARBA00022679"/>
    </source>
</evidence>
<feature type="transmembrane region" description="Helical" evidence="14">
    <location>
        <begin position="175"/>
        <end position="197"/>
    </location>
</feature>
<dbReference type="InterPro" id="IPR036097">
    <property type="entry name" value="HisK_dim/P_sf"/>
</dbReference>
<dbReference type="InterPro" id="IPR000014">
    <property type="entry name" value="PAS"/>
</dbReference>
<dbReference type="SUPFAM" id="SSF55785">
    <property type="entry name" value="PYP-like sensor domain (PAS domain)"/>
    <property type="match status" value="1"/>
</dbReference>
<dbReference type="InterPro" id="IPR050351">
    <property type="entry name" value="BphY/WalK/GraS-like"/>
</dbReference>
<evidence type="ECO:0000256" key="10">
    <source>
        <dbReference type="ARBA" id="ARBA00022989"/>
    </source>
</evidence>
<dbReference type="InterPro" id="IPR013767">
    <property type="entry name" value="PAS_fold"/>
</dbReference>
<dbReference type="SUPFAM" id="SSF55874">
    <property type="entry name" value="ATPase domain of HSP90 chaperone/DNA topoisomerase II/histidine kinase"/>
    <property type="match status" value="1"/>
</dbReference>
<protein>
    <recommendedName>
        <fullName evidence="3">histidine kinase</fullName>
        <ecNumber evidence="3">2.7.13.3</ecNumber>
    </recommendedName>
</protein>
<dbReference type="PROSITE" id="PS50109">
    <property type="entry name" value="HIS_KIN"/>
    <property type="match status" value="1"/>
</dbReference>
<evidence type="ECO:0000256" key="3">
    <source>
        <dbReference type="ARBA" id="ARBA00012438"/>
    </source>
</evidence>
<gene>
    <name evidence="17" type="ORF">METZ01_LOCUS97475</name>
</gene>
<feature type="non-terminal residue" evidence="17">
    <location>
        <position position="1"/>
    </location>
</feature>
<dbReference type="Gene3D" id="3.30.450.20">
    <property type="entry name" value="PAS domain"/>
    <property type="match status" value="1"/>
</dbReference>
<keyword evidence="12 14" id="KW-0472">Membrane</keyword>
<dbReference type="CDD" id="cd06225">
    <property type="entry name" value="HAMP"/>
    <property type="match status" value="1"/>
</dbReference>
<dbReference type="InterPro" id="IPR003661">
    <property type="entry name" value="HisK_dim/P_dom"/>
</dbReference>
<keyword evidence="4" id="KW-0597">Phosphoprotein</keyword>
<dbReference type="PANTHER" id="PTHR42878:SF7">
    <property type="entry name" value="SENSOR HISTIDINE KINASE GLRK"/>
    <property type="match status" value="1"/>
</dbReference>
<dbReference type="InterPro" id="IPR036890">
    <property type="entry name" value="HATPase_C_sf"/>
</dbReference>
<evidence type="ECO:0000256" key="2">
    <source>
        <dbReference type="ARBA" id="ARBA00004141"/>
    </source>
</evidence>
<dbReference type="SMART" id="SM00388">
    <property type="entry name" value="HisKA"/>
    <property type="match status" value="1"/>
</dbReference>
<evidence type="ECO:0000256" key="6">
    <source>
        <dbReference type="ARBA" id="ARBA00022692"/>
    </source>
</evidence>
<dbReference type="Pfam" id="PF00989">
    <property type="entry name" value="PAS"/>
    <property type="match status" value="1"/>
</dbReference>
<dbReference type="SMART" id="SM00304">
    <property type="entry name" value="HAMP"/>
    <property type="match status" value="1"/>
</dbReference>
<dbReference type="InterPro" id="IPR035965">
    <property type="entry name" value="PAS-like_dom_sf"/>
</dbReference>
<reference evidence="17" key="1">
    <citation type="submission" date="2018-05" db="EMBL/GenBank/DDBJ databases">
        <authorList>
            <person name="Lanie J.A."/>
            <person name="Ng W.-L."/>
            <person name="Kazmierczak K.M."/>
            <person name="Andrzejewski T.M."/>
            <person name="Davidsen T.M."/>
            <person name="Wayne K.J."/>
            <person name="Tettelin H."/>
            <person name="Glass J.I."/>
            <person name="Rusch D."/>
            <person name="Podicherti R."/>
            <person name="Tsui H.-C.T."/>
            <person name="Winkler M.E."/>
        </authorList>
    </citation>
    <scope>NUCLEOTIDE SEQUENCE</scope>
</reference>
<evidence type="ECO:0000259" key="15">
    <source>
        <dbReference type="PROSITE" id="PS50109"/>
    </source>
</evidence>
<dbReference type="InterPro" id="IPR005467">
    <property type="entry name" value="His_kinase_dom"/>
</dbReference>
<keyword evidence="7" id="KW-0547">Nucleotide-binding</keyword>
<evidence type="ECO:0000256" key="11">
    <source>
        <dbReference type="ARBA" id="ARBA00023012"/>
    </source>
</evidence>
<keyword evidence="8" id="KW-0418">Kinase</keyword>
<dbReference type="SUPFAM" id="SSF158472">
    <property type="entry name" value="HAMP domain-like"/>
    <property type="match status" value="1"/>
</dbReference>
<dbReference type="GO" id="GO:0000156">
    <property type="term" value="F:phosphorelay response regulator activity"/>
    <property type="evidence" value="ECO:0007669"/>
    <property type="project" value="TreeGrafter"/>
</dbReference>
<evidence type="ECO:0000256" key="14">
    <source>
        <dbReference type="SAM" id="Phobius"/>
    </source>
</evidence>
<evidence type="ECO:0000256" key="12">
    <source>
        <dbReference type="ARBA" id="ARBA00023136"/>
    </source>
</evidence>
<evidence type="ECO:0000256" key="1">
    <source>
        <dbReference type="ARBA" id="ARBA00000085"/>
    </source>
</evidence>
<dbReference type="InterPro" id="IPR003594">
    <property type="entry name" value="HATPase_dom"/>
</dbReference>
<dbReference type="InterPro" id="IPR003660">
    <property type="entry name" value="HAMP_dom"/>
</dbReference>
<sequence>GIDSWFDVQVEQGLTDALRLSRSALEIAMREDLERTLDIAAELSENDESALYPVLGTLRREAGAFEATVFGENFRIIATSSDGSVPPIPTMLSEEVLLKLRLENTFIGLEPQRDGSYFVRAAVALPLMQAGLETRVLQAMFLVGERIGPLAESVQRSYTRYGELVFLRGPLKNSFTLTLSVVVLLSLLTAVYGAFFFSRRLTAPIQHLVAGTRSVAEGDFDTRLPMASKDEIGILIDSFNEMIERLGAARAEARRSEQQVENERASLEVILARLSTGVIAVEPNLTISIANEAAATILGIELNNRSGESILKLAADSNPFVNFVSVCRERLNLGETEWREQIVLRSAGGKRVLTCACSALPDKLGGRAGLVVVFDDITDLLRAQKDVAWREVARRLAHEIKNPLTPIQLSAERLRRKYLGSMQQIPPEVLDRATHTIVQQVEAMRDMVDAFSEYARAPEMSIDRVDLNQLITQVADLYPRQDGQPKLTLLLDHELPEIDADAVMMRQVMHNLIRNAMEAMESQSDADVQVATQQIVGEKRNMIEVSVSDDGPGFRSEALDEIFEPYVTTKLKGTGLGLAIVKKLIEEHGGKIWIESTSAAGACVRFQLPVAETASISSLGSVSAKRKHG</sequence>
<comment type="subcellular location">
    <subcellularLocation>
        <location evidence="2">Membrane</location>
        <topology evidence="2">Multi-pass membrane protein</topology>
    </subcellularLocation>
</comment>
<evidence type="ECO:0000256" key="7">
    <source>
        <dbReference type="ARBA" id="ARBA00022741"/>
    </source>
</evidence>
<dbReference type="Pfam" id="PF00672">
    <property type="entry name" value="HAMP"/>
    <property type="match status" value="1"/>
</dbReference>
<dbReference type="GO" id="GO:0005524">
    <property type="term" value="F:ATP binding"/>
    <property type="evidence" value="ECO:0007669"/>
    <property type="project" value="UniProtKB-KW"/>
</dbReference>
<dbReference type="GO" id="GO:0007234">
    <property type="term" value="P:osmosensory signaling via phosphorelay pathway"/>
    <property type="evidence" value="ECO:0007669"/>
    <property type="project" value="TreeGrafter"/>
</dbReference>
<dbReference type="CDD" id="cd00082">
    <property type="entry name" value="HisKA"/>
    <property type="match status" value="1"/>
</dbReference>
<dbReference type="Pfam" id="PF02518">
    <property type="entry name" value="HATPase_c"/>
    <property type="match status" value="1"/>
</dbReference>
<dbReference type="Gene3D" id="6.10.340.10">
    <property type="match status" value="1"/>
</dbReference>
<feature type="domain" description="Histidine kinase" evidence="15">
    <location>
        <begin position="395"/>
        <end position="612"/>
    </location>
</feature>
<dbReference type="CDD" id="cd00130">
    <property type="entry name" value="PAS"/>
    <property type="match status" value="1"/>
</dbReference>
<evidence type="ECO:0000259" key="16">
    <source>
        <dbReference type="PROSITE" id="PS50885"/>
    </source>
</evidence>
<dbReference type="EMBL" id="UINC01009993">
    <property type="protein sequence ID" value="SVA44621.1"/>
    <property type="molecule type" value="Genomic_DNA"/>
</dbReference>
<keyword evidence="11" id="KW-0902">Two-component regulatory system</keyword>
<keyword evidence="5" id="KW-0808">Transferase</keyword>
<evidence type="ECO:0000256" key="4">
    <source>
        <dbReference type="ARBA" id="ARBA00022553"/>
    </source>
</evidence>
<dbReference type="EC" id="2.7.13.3" evidence="3"/>
<evidence type="ECO:0000256" key="8">
    <source>
        <dbReference type="ARBA" id="ARBA00022777"/>
    </source>
</evidence>
<dbReference type="GO" id="GO:0030295">
    <property type="term" value="F:protein kinase activator activity"/>
    <property type="evidence" value="ECO:0007669"/>
    <property type="project" value="TreeGrafter"/>
</dbReference>
<dbReference type="NCBIfam" id="TIGR00229">
    <property type="entry name" value="sensory_box"/>
    <property type="match status" value="1"/>
</dbReference>
<dbReference type="GO" id="GO:0000155">
    <property type="term" value="F:phosphorelay sensor kinase activity"/>
    <property type="evidence" value="ECO:0007669"/>
    <property type="project" value="InterPro"/>
</dbReference>
<dbReference type="GO" id="GO:0006355">
    <property type="term" value="P:regulation of DNA-templated transcription"/>
    <property type="evidence" value="ECO:0007669"/>
    <property type="project" value="InterPro"/>
</dbReference>
<proteinExistence type="predicted"/>
<feature type="domain" description="HAMP" evidence="16">
    <location>
        <begin position="199"/>
        <end position="251"/>
    </location>
</feature>
<evidence type="ECO:0000313" key="17">
    <source>
        <dbReference type="EMBL" id="SVA44621.1"/>
    </source>
</evidence>
<evidence type="ECO:0000256" key="13">
    <source>
        <dbReference type="SAM" id="Coils"/>
    </source>
</evidence>
<accession>A0A381VWY9</accession>
<organism evidence="17">
    <name type="scientific">marine metagenome</name>
    <dbReference type="NCBI Taxonomy" id="408172"/>
    <lineage>
        <taxon>unclassified sequences</taxon>
        <taxon>metagenomes</taxon>
        <taxon>ecological metagenomes</taxon>
    </lineage>
</organism>
<dbReference type="SMART" id="SM00387">
    <property type="entry name" value="HATPase_c"/>
    <property type="match status" value="1"/>
</dbReference>
<keyword evidence="9" id="KW-0067">ATP-binding</keyword>
<feature type="coiled-coil region" evidence="13">
    <location>
        <begin position="239"/>
        <end position="268"/>
    </location>
</feature>
<keyword evidence="10 14" id="KW-1133">Transmembrane helix</keyword>